<keyword evidence="3" id="KW-1185">Reference proteome</keyword>
<dbReference type="Gene3D" id="3.50.30.50">
    <property type="entry name" value="Putative cyclase"/>
    <property type="match status" value="1"/>
</dbReference>
<sequence length="314" mass="35376">MLTLHATNKITFHITPETREAYNARLVTKQQQNWEMSTLSTLFVTFLGVCPQLIQCCHPPTFSVIDLSHTLESSSLKWPTASDFKFSILARGWMQNKFWYEMNKFDTPEHISTHLDAPAHFSDTNWKLHEIPADRLVGPGVVIDIRDRVVNDPDYRLQVSDIESWESVHGTIPKGAVVFMWSGWDSRYPDKTATFNSETPDDTSTFHFPGFQPEAVRWLIDNRSIGMVGVDTPSTDYGQSVDFEVHRIISKANVLGLENVNNLMKLPATGSTIVVAPIKVVDGSGVPIRLLALLNHDGQPLCETNYKDGTCFRP</sequence>
<dbReference type="InterPro" id="IPR007325">
    <property type="entry name" value="KFase/CYL"/>
</dbReference>
<comment type="caution">
    <text evidence="2">The sequence shown here is derived from an EMBL/GenBank/DDBJ whole genome shotgun (WGS) entry which is preliminary data.</text>
</comment>
<name>A0AAD8BEY7_BIOPF</name>
<dbReference type="InterPro" id="IPR037175">
    <property type="entry name" value="KFase_sf"/>
</dbReference>
<evidence type="ECO:0000256" key="1">
    <source>
        <dbReference type="ARBA" id="ARBA00007865"/>
    </source>
</evidence>
<gene>
    <name evidence="2" type="ORF">Bpfe_017285</name>
</gene>
<dbReference type="Pfam" id="PF04199">
    <property type="entry name" value="Cyclase"/>
    <property type="match status" value="1"/>
</dbReference>
<protein>
    <submittedName>
        <fullName evidence="2">Kynurenine formamidase</fullName>
    </submittedName>
</protein>
<evidence type="ECO:0000313" key="3">
    <source>
        <dbReference type="Proteomes" id="UP001233172"/>
    </source>
</evidence>
<dbReference type="EMBL" id="JASAOG010000087">
    <property type="protein sequence ID" value="KAK0053354.1"/>
    <property type="molecule type" value="Genomic_DNA"/>
</dbReference>
<proteinExistence type="inferred from homology"/>
<accession>A0AAD8BEY7</accession>
<comment type="similarity">
    <text evidence="1">Belongs to the Cyclase 1 superfamily.</text>
</comment>
<reference evidence="2" key="2">
    <citation type="submission" date="2023-04" db="EMBL/GenBank/DDBJ databases">
        <authorList>
            <person name="Bu L."/>
            <person name="Lu L."/>
            <person name="Laidemitt M.R."/>
            <person name="Zhang S.M."/>
            <person name="Mutuku M."/>
            <person name="Mkoji G."/>
            <person name="Steinauer M."/>
            <person name="Loker E.S."/>
        </authorList>
    </citation>
    <scope>NUCLEOTIDE SEQUENCE</scope>
    <source>
        <strain evidence="2">KasaAsao</strain>
        <tissue evidence="2">Whole Snail</tissue>
    </source>
</reference>
<dbReference type="SUPFAM" id="SSF102198">
    <property type="entry name" value="Putative cyclase"/>
    <property type="match status" value="1"/>
</dbReference>
<dbReference type="AlphaFoldDB" id="A0AAD8BEY7"/>
<dbReference type="PANTHER" id="PTHR31118:SF12">
    <property type="entry name" value="CYCLASE-LIKE PROTEIN 2"/>
    <property type="match status" value="1"/>
</dbReference>
<reference evidence="2" key="1">
    <citation type="journal article" date="2023" name="PLoS Negl. Trop. Dis.">
        <title>A genome sequence for Biomphalaria pfeifferi, the major vector snail for the human-infecting parasite Schistosoma mansoni.</title>
        <authorList>
            <person name="Bu L."/>
            <person name="Lu L."/>
            <person name="Laidemitt M.R."/>
            <person name="Zhang S.M."/>
            <person name="Mutuku M."/>
            <person name="Mkoji G."/>
            <person name="Steinauer M."/>
            <person name="Loker E.S."/>
        </authorList>
    </citation>
    <scope>NUCLEOTIDE SEQUENCE</scope>
    <source>
        <strain evidence="2">KasaAsao</strain>
    </source>
</reference>
<dbReference type="GO" id="GO:0004061">
    <property type="term" value="F:arylformamidase activity"/>
    <property type="evidence" value="ECO:0007669"/>
    <property type="project" value="InterPro"/>
</dbReference>
<organism evidence="2 3">
    <name type="scientific">Biomphalaria pfeifferi</name>
    <name type="common">Bloodfluke planorb</name>
    <name type="synonym">Freshwater snail</name>
    <dbReference type="NCBI Taxonomy" id="112525"/>
    <lineage>
        <taxon>Eukaryota</taxon>
        <taxon>Metazoa</taxon>
        <taxon>Spiralia</taxon>
        <taxon>Lophotrochozoa</taxon>
        <taxon>Mollusca</taxon>
        <taxon>Gastropoda</taxon>
        <taxon>Heterobranchia</taxon>
        <taxon>Euthyneura</taxon>
        <taxon>Panpulmonata</taxon>
        <taxon>Hygrophila</taxon>
        <taxon>Lymnaeoidea</taxon>
        <taxon>Planorbidae</taxon>
        <taxon>Biomphalaria</taxon>
    </lineage>
</organism>
<dbReference type="PANTHER" id="PTHR31118">
    <property type="entry name" value="CYCLASE-LIKE PROTEIN 2"/>
    <property type="match status" value="1"/>
</dbReference>
<dbReference type="GO" id="GO:0019441">
    <property type="term" value="P:L-tryptophan catabolic process to kynurenine"/>
    <property type="evidence" value="ECO:0007669"/>
    <property type="project" value="InterPro"/>
</dbReference>
<evidence type="ECO:0000313" key="2">
    <source>
        <dbReference type="EMBL" id="KAK0053354.1"/>
    </source>
</evidence>
<dbReference type="Proteomes" id="UP001233172">
    <property type="component" value="Unassembled WGS sequence"/>
</dbReference>